<proteinExistence type="predicted"/>
<protein>
    <submittedName>
        <fullName evidence="1">WSSV470</fullName>
    </submittedName>
</protein>
<name>A0A2I6SCF5_9VIRU</name>
<dbReference type="EMBL" id="MG702567">
    <property type="protein sequence ID" value="AUO15228.1"/>
    <property type="molecule type" value="Genomic_DNA"/>
</dbReference>
<reference evidence="1" key="1">
    <citation type="submission" date="2017-12" db="EMBL/GenBank/DDBJ databases">
        <authorList>
            <person name="Katneni V.K."/>
            <person name="Shekhar M.S."/>
            <person name="Otta S.K."/>
            <person name="Karthic K."/>
            <person name="Jangam A.K."/>
            <person name="Gopikrishna G."/>
            <person name="Vijayan K.K."/>
        </authorList>
    </citation>
    <scope>NUCLEOTIDE SEQUENCE [LARGE SCALE GENOMIC DNA]</scope>
    <source>
        <strain evidence="1">IN_AP4RU</strain>
    </source>
</reference>
<sequence length="76" mass="8380">MTDIVSNDILMEDYERLPGVPPAEAEIFHIIRDAAKTGQEGAKARRIVDFFESSHGVTASTFNVGTFSPTLRVSRI</sequence>
<accession>A0A2I6SCF5</accession>
<evidence type="ECO:0000313" key="1">
    <source>
        <dbReference type="EMBL" id="AUO15228.1"/>
    </source>
</evidence>
<organism evidence="1">
    <name type="scientific">White spot syndrome virus</name>
    <dbReference type="NCBI Taxonomy" id="342409"/>
    <lineage>
        <taxon>Viruses</taxon>
        <taxon>Viruses incertae sedis</taxon>
        <taxon>Naldaviricetes</taxon>
        <taxon>Nimaviridae</taxon>
        <taxon>Whispovirus</taxon>
    </lineage>
</organism>
<dbReference type="Proteomes" id="UP000267352">
    <property type="component" value="Segment"/>
</dbReference>
<reference evidence="1" key="2">
    <citation type="journal article" date="2018" name="Genome Announc.">
        <title>First Report of a Complete Genome Sequence of White spot syndrome virus from India.</title>
        <authorList>
            <person name="Vinaya Kumar K."/>
            <person name="Shekhar M.S."/>
            <person name="Otta S.K."/>
            <person name="Karthic K."/>
            <person name="Ashok Kumar J."/>
            <person name="Gopikrishna G."/>
            <person name="Vijayan K.K."/>
        </authorList>
    </citation>
    <scope>NUCLEOTIDE SEQUENCE</scope>
    <source>
        <strain evidence="1">IN_AP4RU</strain>
    </source>
</reference>